<evidence type="ECO:0000313" key="1">
    <source>
        <dbReference type="EMBL" id="MBD7915848.1"/>
    </source>
</evidence>
<sequence>MKNKKEILNLLCYLEEEIKSTKELTSISDTTNFEDIKLGFHLSQILTLTESLEDILNNNNKRKKLISIMEK</sequence>
<name>A0ABR8Q5Z7_9CLOT</name>
<organism evidence="1 2">
    <name type="scientific">Clostridium gallinarum</name>
    <dbReference type="NCBI Taxonomy" id="2762246"/>
    <lineage>
        <taxon>Bacteria</taxon>
        <taxon>Bacillati</taxon>
        <taxon>Bacillota</taxon>
        <taxon>Clostridia</taxon>
        <taxon>Eubacteriales</taxon>
        <taxon>Clostridiaceae</taxon>
        <taxon>Clostridium</taxon>
    </lineage>
</organism>
<dbReference type="Proteomes" id="UP000640335">
    <property type="component" value="Unassembled WGS sequence"/>
</dbReference>
<evidence type="ECO:0000313" key="2">
    <source>
        <dbReference type="Proteomes" id="UP000640335"/>
    </source>
</evidence>
<proteinExistence type="predicted"/>
<dbReference type="RefSeq" id="WP_191750601.1">
    <property type="nucleotide sequence ID" value="NZ_JACSQZ010000047.1"/>
</dbReference>
<protein>
    <submittedName>
        <fullName evidence="1">Uncharacterized protein</fullName>
    </submittedName>
</protein>
<gene>
    <name evidence="1" type="ORF">H9660_11900</name>
</gene>
<keyword evidence="2" id="KW-1185">Reference proteome</keyword>
<reference evidence="1 2" key="1">
    <citation type="submission" date="2020-08" db="EMBL/GenBank/DDBJ databases">
        <title>A Genomic Blueprint of the Chicken Gut Microbiome.</title>
        <authorList>
            <person name="Gilroy R."/>
            <person name="Ravi A."/>
            <person name="Getino M."/>
            <person name="Pursley I."/>
            <person name="Horton D.L."/>
            <person name="Alikhan N.-F."/>
            <person name="Baker D."/>
            <person name="Gharbi K."/>
            <person name="Hall N."/>
            <person name="Watson M."/>
            <person name="Adriaenssens E.M."/>
            <person name="Foster-Nyarko E."/>
            <person name="Jarju S."/>
            <person name="Secka A."/>
            <person name="Antonio M."/>
            <person name="Oren A."/>
            <person name="Chaudhuri R."/>
            <person name="La Ragione R.M."/>
            <person name="Hildebrand F."/>
            <person name="Pallen M.J."/>
        </authorList>
    </citation>
    <scope>NUCLEOTIDE SEQUENCE [LARGE SCALE GENOMIC DNA]</scope>
    <source>
        <strain evidence="1 2">Sa3CUN1</strain>
    </source>
</reference>
<accession>A0ABR8Q5Z7</accession>
<comment type="caution">
    <text evidence="1">The sequence shown here is derived from an EMBL/GenBank/DDBJ whole genome shotgun (WGS) entry which is preliminary data.</text>
</comment>
<dbReference type="EMBL" id="JACSQZ010000047">
    <property type="protein sequence ID" value="MBD7915848.1"/>
    <property type="molecule type" value="Genomic_DNA"/>
</dbReference>